<dbReference type="InterPro" id="IPR033139">
    <property type="entry name" value="Caspase_cys_AS"/>
</dbReference>
<dbReference type="InterPro" id="IPR029030">
    <property type="entry name" value="Caspase-like_dom_sf"/>
</dbReference>
<dbReference type="PRINTS" id="PR00376">
    <property type="entry name" value="IL1BCENZYME"/>
</dbReference>
<evidence type="ECO:0000256" key="2">
    <source>
        <dbReference type="ARBA" id="ARBA00022670"/>
    </source>
</evidence>
<evidence type="ECO:0000259" key="9">
    <source>
        <dbReference type="PROSITE" id="PS50208"/>
    </source>
</evidence>
<protein>
    <submittedName>
        <fullName evidence="11">Caspase-1-like</fullName>
    </submittedName>
</protein>
<accession>A0ABM1M1A5</accession>
<feature type="compositionally biased region" description="Polar residues" evidence="7">
    <location>
        <begin position="1"/>
        <end position="13"/>
    </location>
</feature>
<dbReference type="InterPro" id="IPR016129">
    <property type="entry name" value="Caspase_his_AS"/>
</dbReference>
<evidence type="ECO:0000259" key="8">
    <source>
        <dbReference type="PROSITE" id="PS50207"/>
    </source>
</evidence>
<keyword evidence="5" id="KW-0865">Zymogen</keyword>
<keyword evidence="4" id="KW-0788">Thiol protease</keyword>
<comment type="similarity">
    <text evidence="1 6">Belongs to the peptidase C14A family.</text>
</comment>
<dbReference type="PANTHER" id="PTHR10454">
    <property type="entry name" value="CASPASE"/>
    <property type="match status" value="1"/>
</dbReference>
<dbReference type="PROSITE" id="PS50208">
    <property type="entry name" value="CASPASE_P20"/>
    <property type="match status" value="1"/>
</dbReference>
<dbReference type="InterPro" id="IPR002138">
    <property type="entry name" value="Pept_C14_p10"/>
</dbReference>
<dbReference type="CDD" id="cd00032">
    <property type="entry name" value="CASc"/>
    <property type="match status" value="1"/>
</dbReference>
<keyword evidence="10" id="KW-1185">Reference proteome</keyword>
<evidence type="ECO:0000313" key="10">
    <source>
        <dbReference type="Proteomes" id="UP000695000"/>
    </source>
</evidence>
<evidence type="ECO:0000256" key="4">
    <source>
        <dbReference type="ARBA" id="ARBA00022807"/>
    </source>
</evidence>
<organism evidence="10 11">
    <name type="scientific">Nicrophorus vespilloides</name>
    <name type="common">Boreal carrion beetle</name>
    <dbReference type="NCBI Taxonomy" id="110193"/>
    <lineage>
        <taxon>Eukaryota</taxon>
        <taxon>Metazoa</taxon>
        <taxon>Ecdysozoa</taxon>
        <taxon>Arthropoda</taxon>
        <taxon>Hexapoda</taxon>
        <taxon>Insecta</taxon>
        <taxon>Pterygota</taxon>
        <taxon>Neoptera</taxon>
        <taxon>Endopterygota</taxon>
        <taxon>Coleoptera</taxon>
        <taxon>Polyphaga</taxon>
        <taxon>Staphyliniformia</taxon>
        <taxon>Silphidae</taxon>
        <taxon>Nicrophorinae</taxon>
        <taxon>Nicrophorus</taxon>
    </lineage>
</organism>
<evidence type="ECO:0000256" key="3">
    <source>
        <dbReference type="ARBA" id="ARBA00022801"/>
    </source>
</evidence>
<evidence type="ECO:0000256" key="7">
    <source>
        <dbReference type="SAM" id="MobiDB-lite"/>
    </source>
</evidence>
<proteinExistence type="inferred from homology"/>
<sequence length="327" mass="37331">MEEVQSKQNGSSKSVDERDASGSSSSVYQEKVAVAPTSKDATHYRMSSNMRGHAVIFNHEHFKISGLNSRSGTQMDCLNLESMMKELGFLVTVCENYEFNQIKMKITELAREDHTNYDCLMIIVLSHGEHGMLYAKDVIYKPELLWTPFVADLCPTLAGKPKLFFFQACQGDKLDSGIHMIRTETDGQPPNHFRIPSQADFLFAYSTVPGYYSWRNTTRGSWYMQALCEELKESAHKYDLLTILTFVNRRVAVDYESNVPDKVHMHKQKQIPCVTSMLTRLVQFNQLGSNVTIDCNRENDAKTADSSKSKRNFFTSMFGTKKNYRVN</sequence>
<evidence type="ECO:0000256" key="6">
    <source>
        <dbReference type="RuleBase" id="RU003971"/>
    </source>
</evidence>
<dbReference type="SMART" id="SM00115">
    <property type="entry name" value="CASc"/>
    <property type="match status" value="1"/>
</dbReference>
<evidence type="ECO:0000256" key="5">
    <source>
        <dbReference type="ARBA" id="ARBA00023145"/>
    </source>
</evidence>
<keyword evidence="3" id="KW-0378">Hydrolase</keyword>
<evidence type="ECO:0000313" key="11">
    <source>
        <dbReference type="RefSeq" id="XP_017768355.1"/>
    </source>
</evidence>
<dbReference type="GeneID" id="108556664"/>
<gene>
    <name evidence="11" type="primary">LOC108556664</name>
</gene>
<dbReference type="InterPro" id="IPR015917">
    <property type="entry name" value="Pept_C14A"/>
</dbReference>
<dbReference type="SUPFAM" id="SSF52129">
    <property type="entry name" value="Caspase-like"/>
    <property type="match status" value="1"/>
</dbReference>
<dbReference type="InterPro" id="IPR011600">
    <property type="entry name" value="Pept_C14_caspase"/>
</dbReference>
<dbReference type="InterPro" id="IPR002398">
    <property type="entry name" value="Pept_C14"/>
</dbReference>
<dbReference type="PROSITE" id="PS01122">
    <property type="entry name" value="CASPASE_CYS"/>
    <property type="match status" value="1"/>
</dbReference>
<dbReference type="Gene3D" id="3.40.50.1460">
    <property type="match status" value="1"/>
</dbReference>
<name>A0ABM1M1A5_NICVS</name>
<dbReference type="PROSITE" id="PS01121">
    <property type="entry name" value="CASPASE_HIS"/>
    <property type="match status" value="1"/>
</dbReference>
<evidence type="ECO:0000256" key="1">
    <source>
        <dbReference type="ARBA" id="ARBA00010134"/>
    </source>
</evidence>
<dbReference type="Pfam" id="PF00656">
    <property type="entry name" value="Peptidase_C14"/>
    <property type="match status" value="1"/>
</dbReference>
<keyword evidence="2" id="KW-0645">Protease</keyword>
<feature type="region of interest" description="Disordered" evidence="7">
    <location>
        <begin position="1"/>
        <end position="34"/>
    </location>
</feature>
<dbReference type="PIRSF" id="PIRSF038001">
    <property type="entry name" value="Caspase_ICE"/>
    <property type="match status" value="1"/>
</dbReference>
<dbReference type="PANTHER" id="PTHR10454:SF245">
    <property type="entry name" value="CASPASE-RELATED"/>
    <property type="match status" value="1"/>
</dbReference>
<feature type="domain" description="Caspase family p20" evidence="9">
    <location>
        <begin position="50"/>
        <end position="173"/>
    </location>
</feature>
<dbReference type="Proteomes" id="UP000695000">
    <property type="component" value="Unplaced"/>
</dbReference>
<dbReference type="PROSITE" id="PS50207">
    <property type="entry name" value="CASPASE_P10"/>
    <property type="match status" value="1"/>
</dbReference>
<reference evidence="11" key="1">
    <citation type="submission" date="2025-08" db="UniProtKB">
        <authorList>
            <consortium name="RefSeq"/>
        </authorList>
    </citation>
    <scope>IDENTIFICATION</scope>
    <source>
        <tissue evidence="11">Whole Larva</tissue>
    </source>
</reference>
<feature type="domain" description="Caspase family p10" evidence="8">
    <location>
        <begin position="191"/>
        <end position="286"/>
    </location>
</feature>
<dbReference type="InterPro" id="IPR001309">
    <property type="entry name" value="Pept_C14_p20"/>
</dbReference>
<dbReference type="RefSeq" id="XP_017768355.1">
    <property type="nucleotide sequence ID" value="XM_017912866.1"/>
</dbReference>